<reference evidence="13" key="1">
    <citation type="journal article" date="2019" name="Int. J. Syst. Evol. Microbiol.">
        <title>The Global Catalogue of Microorganisms (GCM) 10K type strain sequencing project: providing services to taxonomists for standard genome sequencing and annotation.</title>
        <authorList>
            <consortium name="The Broad Institute Genomics Platform"/>
            <consortium name="The Broad Institute Genome Sequencing Center for Infectious Disease"/>
            <person name="Wu L."/>
            <person name="Ma J."/>
        </authorList>
    </citation>
    <scope>NUCLEOTIDE SEQUENCE [LARGE SCALE GENOMIC DNA]</scope>
    <source>
        <strain evidence="13">YJ-61-S</strain>
    </source>
</reference>
<evidence type="ECO:0000313" key="13">
    <source>
        <dbReference type="Proteomes" id="UP001596043"/>
    </source>
</evidence>
<keyword evidence="5 7" id="KW-0067">ATP-binding</keyword>
<evidence type="ECO:0000256" key="2">
    <source>
        <dbReference type="ARBA" id="ARBA00022741"/>
    </source>
</evidence>
<dbReference type="RefSeq" id="WP_379982778.1">
    <property type="nucleotide sequence ID" value="NZ_JBHSFV010000021.1"/>
</dbReference>
<keyword evidence="3 7" id="KW-0378">Hydrolase</keyword>
<evidence type="ECO:0000256" key="1">
    <source>
        <dbReference type="ARBA" id="ARBA00012552"/>
    </source>
</evidence>
<dbReference type="InterPro" id="IPR012677">
    <property type="entry name" value="Nucleotide-bd_a/b_plait_sf"/>
</dbReference>
<organism evidence="12 13">
    <name type="scientific">Dokdonia ponticola</name>
    <dbReference type="NCBI Taxonomy" id="2041041"/>
    <lineage>
        <taxon>Bacteria</taxon>
        <taxon>Pseudomonadati</taxon>
        <taxon>Bacteroidota</taxon>
        <taxon>Flavobacteriia</taxon>
        <taxon>Flavobacteriales</taxon>
        <taxon>Flavobacteriaceae</taxon>
        <taxon>Dokdonia</taxon>
    </lineage>
</organism>
<feature type="compositionally biased region" description="Basic and acidic residues" evidence="8">
    <location>
        <begin position="531"/>
        <end position="579"/>
    </location>
</feature>
<dbReference type="SMART" id="SM00490">
    <property type="entry name" value="HELICc"/>
    <property type="match status" value="1"/>
</dbReference>
<feature type="domain" description="DEAD-box RNA helicase Q" evidence="11">
    <location>
        <begin position="1"/>
        <end position="29"/>
    </location>
</feature>
<evidence type="ECO:0000259" key="11">
    <source>
        <dbReference type="PROSITE" id="PS51195"/>
    </source>
</evidence>
<feature type="domain" description="Helicase ATP-binding" evidence="9">
    <location>
        <begin position="33"/>
        <end position="204"/>
    </location>
</feature>
<dbReference type="CDD" id="cd18787">
    <property type="entry name" value="SF2_C_DEAD"/>
    <property type="match status" value="1"/>
</dbReference>
<dbReference type="InterPro" id="IPR001650">
    <property type="entry name" value="Helicase_C-like"/>
</dbReference>
<dbReference type="InterPro" id="IPR044742">
    <property type="entry name" value="DEAD/DEAH_RhlB"/>
</dbReference>
<dbReference type="PANTHER" id="PTHR47963">
    <property type="entry name" value="DEAD-BOX ATP-DEPENDENT RNA HELICASE 47, MITOCHONDRIAL"/>
    <property type="match status" value="1"/>
</dbReference>
<dbReference type="InterPro" id="IPR000629">
    <property type="entry name" value="RNA-helicase_DEAD-box_CS"/>
</dbReference>
<dbReference type="EC" id="3.6.4.13" evidence="1"/>
<comment type="caution">
    <text evidence="12">The sequence shown here is derived from an EMBL/GenBank/DDBJ whole genome shotgun (WGS) entry which is preliminary data.</text>
</comment>
<feature type="region of interest" description="Disordered" evidence="8">
    <location>
        <begin position="521"/>
        <end position="654"/>
    </location>
</feature>
<dbReference type="SMART" id="SM00487">
    <property type="entry name" value="DEXDc"/>
    <property type="match status" value="1"/>
</dbReference>
<dbReference type="Proteomes" id="UP001596043">
    <property type="component" value="Unassembled WGS sequence"/>
</dbReference>
<dbReference type="InterPro" id="IPR014014">
    <property type="entry name" value="RNA_helicase_DEAD_Q_motif"/>
</dbReference>
<dbReference type="InterPro" id="IPR027417">
    <property type="entry name" value="P-loop_NTPase"/>
</dbReference>
<evidence type="ECO:0000259" key="10">
    <source>
        <dbReference type="PROSITE" id="PS51194"/>
    </source>
</evidence>
<feature type="compositionally biased region" description="Basic and acidic residues" evidence="8">
    <location>
        <begin position="616"/>
        <end position="639"/>
    </location>
</feature>
<keyword evidence="4 7" id="KW-0347">Helicase</keyword>
<dbReference type="InterPro" id="IPR050547">
    <property type="entry name" value="DEAD_box_RNA_helicases"/>
</dbReference>
<comment type="similarity">
    <text evidence="7">Belongs to the DEAD box helicase family.</text>
</comment>
<dbReference type="SUPFAM" id="SSF52540">
    <property type="entry name" value="P-loop containing nucleoside triphosphate hydrolases"/>
    <property type="match status" value="1"/>
</dbReference>
<feature type="domain" description="Helicase C-terminal" evidence="10">
    <location>
        <begin position="227"/>
        <end position="377"/>
    </location>
</feature>
<evidence type="ECO:0000256" key="3">
    <source>
        <dbReference type="ARBA" id="ARBA00022801"/>
    </source>
</evidence>
<accession>A0ABV9I5E7</accession>
<evidence type="ECO:0000259" key="9">
    <source>
        <dbReference type="PROSITE" id="PS51192"/>
    </source>
</evidence>
<evidence type="ECO:0000313" key="12">
    <source>
        <dbReference type="EMBL" id="MFC4636515.1"/>
    </source>
</evidence>
<dbReference type="InterPro" id="IPR011545">
    <property type="entry name" value="DEAD/DEAH_box_helicase_dom"/>
</dbReference>
<feature type="compositionally biased region" description="Basic and acidic residues" evidence="8">
    <location>
        <begin position="588"/>
        <end position="599"/>
    </location>
</feature>
<dbReference type="Pfam" id="PF00271">
    <property type="entry name" value="Helicase_C"/>
    <property type="match status" value="1"/>
</dbReference>
<dbReference type="Gene3D" id="3.30.70.330">
    <property type="match status" value="1"/>
</dbReference>
<dbReference type="PROSITE" id="PS00039">
    <property type="entry name" value="DEAD_ATP_HELICASE"/>
    <property type="match status" value="1"/>
</dbReference>
<proteinExistence type="inferred from homology"/>
<feature type="short sequence motif" description="Q motif" evidence="6">
    <location>
        <begin position="1"/>
        <end position="29"/>
    </location>
</feature>
<dbReference type="PANTHER" id="PTHR47963:SF8">
    <property type="entry name" value="ATP-DEPENDENT RNA HELICASE DEAD"/>
    <property type="match status" value="1"/>
</dbReference>
<dbReference type="PROSITE" id="PS51194">
    <property type="entry name" value="HELICASE_CTER"/>
    <property type="match status" value="1"/>
</dbReference>
<evidence type="ECO:0000256" key="7">
    <source>
        <dbReference type="RuleBase" id="RU000492"/>
    </source>
</evidence>
<dbReference type="Pfam" id="PF03880">
    <property type="entry name" value="DbpA"/>
    <property type="match status" value="1"/>
</dbReference>
<dbReference type="Pfam" id="PF00270">
    <property type="entry name" value="DEAD"/>
    <property type="match status" value="1"/>
</dbReference>
<dbReference type="PROSITE" id="PS51195">
    <property type="entry name" value="Q_MOTIF"/>
    <property type="match status" value="1"/>
</dbReference>
<evidence type="ECO:0000256" key="6">
    <source>
        <dbReference type="PROSITE-ProRule" id="PRU00552"/>
    </source>
</evidence>
<keyword evidence="13" id="KW-1185">Reference proteome</keyword>
<evidence type="ECO:0000256" key="4">
    <source>
        <dbReference type="ARBA" id="ARBA00022806"/>
    </source>
</evidence>
<keyword evidence="2 7" id="KW-0547">Nucleotide-binding</keyword>
<evidence type="ECO:0000256" key="5">
    <source>
        <dbReference type="ARBA" id="ARBA00022840"/>
    </source>
</evidence>
<evidence type="ECO:0000256" key="8">
    <source>
        <dbReference type="SAM" id="MobiDB-lite"/>
    </source>
</evidence>
<dbReference type="PROSITE" id="PS51192">
    <property type="entry name" value="HELICASE_ATP_BIND_1"/>
    <property type="match status" value="1"/>
</dbReference>
<dbReference type="GO" id="GO:0004386">
    <property type="term" value="F:helicase activity"/>
    <property type="evidence" value="ECO:0007669"/>
    <property type="project" value="UniProtKB-KW"/>
</dbReference>
<dbReference type="Gene3D" id="3.40.50.300">
    <property type="entry name" value="P-loop containing nucleotide triphosphate hydrolases"/>
    <property type="match status" value="2"/>
</dbReference>
<dbReference type="InterPro" id="IPR014001">
    <property type="entry name" value="Helicase_ATP-bd"/>
</dbReference>
<sequence length="654" mass="73703">MTFDQLGLNEPLLQAIADMGFVTPSEIQEKAIPILLEEDRDMVALAQTGTGKTAAFGFPLLQKIDPTSKTTQGLIIAPTRELCLQITNEMKLYAKHVKGVRVVAVYGGANIQEQAREISKGAQIVVATPGRMQDMMRRRMVDITKLSFCVLDEADEMLNMGFYEDITTILADTPKEKLTWLFSATMPKEVSRIAKEFMTNPVEVTVGSKNEGAKNVSHEFYVVHTRDRYQALKRLADANPDIFSVIFCRTKRDTQKVAELLIEDGYNAAALHGDLSQNQRDLVMKSFRGRQIQMLVATDVAARGIDVDDITHVINYQLPDEIETYTHRSGRTGRAGKTGTSMVIVTKSEMRKIKQLEKILAKKFEHKEIPDGKEITQVQLFHLANKIHNTEVNHDIDAYLPAIEEVLEDVTKEELIKKVFSVEFTRFFNYYKKTKDLNQNATAAFKEESGETTRYFINVGRKDDFDWMKLKDFLKEKTGLGQDGIYRVDCKDSFSFFNTDTEHKEKVIALFEDFDLDGRRVSVEETQGGGGRDRNRGGGGDRKRGGGDRRSGGGFRSGDRSKRRSGGDSDRGDRRRNSGDRSASAGTTERRPRRNDADRPSYGSAEGGGERRRRSSSSEDRRPARSERSAPRSPRRSEEGATNSPFSGKRRRRS</sequence>
<dbReference type="CDD" id="cd00268">
    <property type="entry name" value="DEADc"/>
    <property type="match status" value="1"/>
</dbReference>
<dbReference type="InterPro" id="IPR005580">
    <property type="entry name" value="DbpA/CsdA_RNA-bd_dom"/>
</dbReference>
<gene>
    <name evidence="12" type="ORF">ACFO3O_21595</name>
</gene>
<protein>
    <recommendedName>
        <fullName evidence="1">RNA helicase</fullName>
        <ecNumber evidence="1">3.6.4.13</ecNumber>
    </recommendedName>
</protein>
<name>A0ABV9I5E7_9FLAO</name>
<dbReference type="CDD" id="cd12252">
    <property type="entry name" value="RRM_DbpA"/>
    <property type="match status" value="1"/>
</dbReference>
<dbReference type="EMBL" id="JBHSFV010000021">
    <property type="protein sequence ID" value="MFC4636515.1"/>
    <property type="molecule type" value="Genomic_DNA"/>
</dbReference>